<protein>
    <submittedName>
        <fullName evidence="1">Uncharacterized protein</fullName>
    </submittedName>
</protein>
<gene>
    <name evidence="1" type="ORF">CA834_00290</name>
</gene>
<reference evidence="1 2" key="1">
    <citation type="submission" date="2017-05" db="EMBL/GenBank/DDBJ databases">
        <title>The draft genome sequence of Idiomarina salinarum WNB302.</title>
        <authorList>
            <person name="Sun Y."/>
            <person name="Chen B."/>
            <person name="Du Z."/>
        </authorList>
    </citation>
    <scope>NUCLEOTIDE SEQUENCE [LARGE SCALE GENOMIC DNA]</scope>
    <source>
        <strain evidence="1 2">WNB302</strain>
    </source>
</reference>
<keyword evidence="2" id="KW-1185">Reference proteome</keyword>
<dbReference type="Proteomes" id="UP000216840">
    <property type="component" value="Unassembled WGS sequence"/>
</dbReference>
<dbReference type="OrthoDB" id="1447970at2"/>
<sequence>MKNLHLFQILILTLFIFSCEKDDDQDNPVAENPGINATINGGSYSNYSFADGIYQVTLGGNGTTLSIDASDTNGDQITLFLNGTGGFNSNTVKVMGDIDSNNFMTYVLIRQHDTQTHYYSSTGSITITDNRAHPTESGKRLISGNINVTANSVSGNNSTTMTGTFLDLEFDN</sequence>
<organism evidence="1 2">
    <name type="scientific">Winogradskyella aurantia</name>
    <dbReference type="NCBI Taxonomy" id="1915063"/>
    <lineage>
        <taxon>Bacteria</taxon>
        <taxon>Pseudomonadati</taxon>
        <taxon>Bacteroidota</taxon>
        <taxon>Flavobacteriia</taxon>
        <taxon>Flavobacteriales</taxon>
        <taxon>Flavobacteriaceae</taxon>
        <taxon>Winogradskyella</taxon>
    </lineage>
</organism>
<evidence type="ECO:0000313" key="2">
    <source>
        <dbReference type="Proteomes" id="UP000216840"/>
    </source>
</evidence>
<comment type="caution">
    <text evidence="1">The sequence shown here is derived from an EMBL/GenBank/DDBJ whole genome shotgun (WGS) entry which is preliminary data.</text>
</comment>
<name>A0A265UZ61_9FLAO</name>
<dbReference type="AlphaFoldDB" id="A0A265UZ61"/>
<accession>A0A265UZ61</accession>
<dbReference type="PROSITE" id="PS51257">
    <property type="entry name" value="PROKAR_LIPOPROTEIN"/>
    <property type="match status" value="1"/>
</dbReference>
<dbReference type="RefSeq" id="WP_094966665.1">
    <property type="nucleotide sequence ID" value="NZ_NGJN01000001.1"/>
</dbReference>
<proteinExistence type="predicted"/>
<evidence type="ECO:0000313" key="1">
    <source>
        <dbReference type="EMBL" id="OZV70589.1"/>
    </source>
</evidence>
<dbReference type="EMBL" id="NGJN01000001">
    <property type="protein sequence ID" value="OZV70589.1"/>
    <property type="molecule type" value="Genomic_DNA"/>
</dbReference>